<evidence type="ECO:0000256" key="6">
    <source>
        <dbReference type="ARBA" id="ARBA00022989"/>
    </source>
</evidence>
<keyword evidence="10" id="KW-0969">Cilium</keyword>
<organism evidence="10 11">
    <name type="scientific">Thioalkalivibrio versutus</name>
    <dbReference type="NCBI Taxonomy" id="106634"/>
    <lineage>
        <taxon>Bacteria</taxon>
        <taxon>Pseudomonadati</taxon>
        <taxon>Pseudomonadota</taxon>
        <taxon>Gammaproteobacteria</taxon>
        <taxon>Chromatiales</taxon>
        <taxon>Ectothiorhodospiraceae</taxon>
        <taxon>Thioalkalivibrio</taxon>
    </lineage>
</organism>
<comment type="subcellular location">
    <subcellularLocation>
        <location evidence="1 9">Cell membrane</location>
        <topology evidence="1">Multi-pass membrane protein</topology>
    </subcellularLocation>
    <subcellularLocation>
        <location evidence="9">Bacterial flagellum basal body</location>
    </subcellularLocation>
</comment>
<dbReference type="GO" id="GO:0009425">
    <property type="term" value="C:bacterial-type flagellum basal body"/>
    <property type="evidence" value="ECO:0007669"/>
    <property type="project" value="UniProtKB-SubCell"/>
</dbReference>
<keyword evidence="11" id="KW-1185">Reference proteome</keyword>
<dbReference type="STRING" id="106634.TVD_06305"/>
<evidence type="ECO:0000313" key="11">
    <source>
        <dbReference type="Proteomes" id="UP000064201"/>
    </source>
</evidence>
<evidence type="ECO:0000256" key="7">
    <source>
        <dbReference type="ARBA" id="ARBA00023136"/>
    </source>
</evidence>
<dbReference type="PANTHER" id="PTHR34040:SF2">
    <property type="entry name" value="FLAGELLAR BIOSYNTHETIC PROTEIN FLIQ"/>
    <property type="match status" value="1"/>
</dbReference>
<evidence type="ECO:0000256" key="8">
    <source>
        <dbReference type="ARBA" id="ARBA00023143"/>
    </source>
</evidence>
<dbReference type="PANTHER" id="PTHR34040">
    <property type="entry name" value="FLAGELLAR BIOSYNTHETIC PROTEIN FLIQ"/>
    <property type="match status" value="1"/>
</dbReference>
<dbReference type="Proteomes" id="UP000064201">
    <property type="component" value="Chromosome"/>
</dbReference>
<evidence type="ECO:0000313" key="10">
    <source>
        <dbReference type="EMBL" id="AKJ94993.1"/>
    </source>
</evidence>
<feature type="transmembrane region" description="Helical" evidence="9">
    <location>
        <begin position="55"/>
        <end position="74"/>
    </location>
</feature>
<dbReference type="Pfam" id="PF01313">
    <property type="entry name" value="Bac_export_3"/>
    <property type="match status" value="1"/>
</dbReference>
<evidence type="ECO:0000256" key="2">
    <source>
        <dbReference type="ARBA" id="ARBA00006156"/>
    </source>
</evidence>
<dbReference type="AlphaFoldDB" id="A0A0G3G181"/>
<feature type="transmembrane region" description="Helical" evidence="9">
    <location>
        <begin position="14"/>
        <end position="35"/>
    </location>
</feature>
<name>A0A0G3G181_9GAMM</name>
<keyword evidence="7 9" id="KW-0472">Membrane</keyword>
<dbReference type="EMBL" id="CP011367">
    <property type="protein sequence ID" value="AKJ94993.1"/>
    <property type="molecule type" value="Genomic_DNA"/>
</dbReference>
<dbReference type="InterPro" id="IPR006305">
    <property type="entry name" value="FliQ"/>
</dbReference>
<dbReference type="GO" id="GO:0009306">
    <property type="term" value="P:protein secretion"/>
    <property type="evidence" value="ECO:0007669"/>
    <property type="project" value="InterPro"/>
</dbReference>
<dbReference type="RefSeq" id="WP_019593099.1">
    <property type="nucleotide sequence ID" value="NZ_CP011367.1"/>
</dbReference>
<accession>A0A0G3G181</accession>
<keyword evidence="10" id="KW-0966">Cell projection</keyword>
<keyword evidence="10" id="KW-0282">Flagellum</keyword>
<keyword evidence="5 9" id="KW-0812">Transmembrane</keyword>
<comment type="similarity">
    <text evidence="2 9">Belongs to the FliQ/MopD/SpaQ family.</text>
</comment>
<keyword evidence="6 9" id="KW-1133">Transmembrane helix</keyword>
<keyword evidence="4 9" id="KW-1003">Cell membrane</keyword>
<reference evidence="10 11" key="1">
    <citation type="submission" date="2015-04" db="EMBL/GenBank/DDBJ databases">
        <title>Complete Sequence for the Genome of the Thioalkalivibrio versutus D301.</title>
        <authorList>
            <person name="Mu T."/>
            <person name="Zhou J."/>
            <person name="Xu X."/>
        </authorList>
    </citation>
    <scope>NUCLEOTIDE SEQUENCE [LARGE SCALE GENOMIC DNA]</scope>
    <source>
        <strain evidence="10 11">D301</strain>
    </source>
</reference>
<dbReference type="GO" id="GO:0044780">
    <property type="term" value="P:bacterial-type flagellum assembly"/>
    <property type="evidence" value="ECO:0007669"/>
    <property type="project" value="InterPro"/>
</dbReference>
<dbReference type="PRINTS" id="PR00952">
    <property type="entry name" value="TYPE3IMQPROT"/>
</dbReference>
<dbReference type="OrthoDB" id="9806440at2"/>
<comment type="function">
    <text evidence="9">Role in flagellar biosynthesis.</text>
</comment>
<dbReference type="KEGG" id="tvr:TVD_06305"/>
<evidence type="ECO:0000256" key="5">
    <source>
        <dbReference type="ARBA" id="ARBA00022692"/>
    </source>
</evidence>
<keyword evidence="8 9" id="KW-0975">Bacterial flagellum</keyword>
<evidence type="ECO:0000256" key="1">
    <source>
        <dbReference type="ARBA" id="ARBA00004651"/>
    </source>
</evidence>
<sequence length="89" mass="9619">MTPELVVDVGQETLMVVILLSAPPLLTALAVGLTIGMLQAATQIQEMTLSFIPKLLAMFAALLFSGHWMLQLLIDYTERLYEGAPGMVG</sequence>
<proteinExistence type="inferred from homology"/>
<protein>
    <recommendedName>
        <fullName evidence="3 9">Flagellar biosynthetic protein FliQ</fullName>
    </recommendedName>
</protein>
<evidence type="ECO:0000256" key="4">
    <source>
        <dbReference type="ARBA" id="ARBA00022475"/>
    </source>
</evidence>
<dbReference type="InterPro" id="IPR002191">
    <property type="entry name" value="Bac_export_3"/>
</dbReference>
<gene>
    <name evidence="9" type="primary">fliQ</name>
    <name evidence="10" type="ORF">TVD_06305</name>
</gene>
<evidence type="ECO:0000256" key="3">
    <source>
        <dbReference type="ARBA" id="ARBA00021718"/>
    </source>
</evidence>
<dbReference type="PATRIC" id="fig|106634.4.peg.1289"/>
<dbReference type="PIRSF" id="PIRSF004669">
    <property type="entry name" value="FliQ"/>
    <property type="match status" value="1"/>
</dbReference>
<dbReference type="GO" id="GO:0005886">
    <property type="term" value="C:plasma membrane"/>
    <property type="evidence" value="ECO:0007669"/>
    <property type="project" value="UniProtKB-SubCell"/>
</dbReference>
<evidence type="ECO:0000256" key="9">
    <source>
        <dbReference type="RuleBase" id="RU364090"/>
    </source>
</evidence>
<dbReference type="NCBIfam" id="TIGR01402">
    <property type="entry name" value="fliQ"/>
    <property type="match status" value="1"/>
</dbReference>